<name>A0A0V0GHZ0_SOLCH</name>
<accession>A0A0V0GHZ0</accession>
<dbReference type="AlphaFoldDB" id="A0A0V0GHZ0"/>
<reference evidence="1" key="1">
    <citation type="submission" date="2015-12" db="EMBL/GenBank/DDBJ databases">
        <title>Gene expression during late stages of embryo sac development: a critical building block for successful pollen-pistil interactions.</title>
        <authorList>
            <person name="Liu Y."/>
            <person name="Joly V."/>
            <person name="Sabar M."/>
            <person name="Matton D.P."/>
        </authorList>
    </citation>
    <scope>NUCLEOTIDE SEQUENCE</scope>
</reference>
<sequence length="77" mass="8716">MENLTVLIQKPIHFNHLSPNPICLKMFRRNPQFTWSYAFSKSSLHMMPAFSPLTLVSTHSLAINAASMICLPLMNAN</sequence>
<organism evidence="1">
    <name type="scientific">Solanum chacoense</name>
    <name type="common">Chaco potato</name>
    <dbReference type="NCBI Taxonomy" id="4108"/>
    <lineage>
        <taxon>Eukaryota</taxon>
        <taxon>Viridiplantae</taxon>
        <taxon>Streptophyta</taxon>
        <taxon>Embryophyta</taxon>
        <taxon>Tracheophyta</taxon>
        <taxon>Spermatophyta</taxon>
        <taxon>Magnoliopsida</taxon>
        <taxon>eudicotyledons</taxon>
        <taxon>Gunneridae</taxon>
        <taxon>Pentapetalae</taxon>
        <taxon>asterids</taxon>
        <taxon>lamiids</taxon>
        <taxon>Solanales</taxon>
        <taxon>Solanaceae</taxon>
        <taxon>Solanoideae</taxon>
        <taxon>Solaneae</taxon>
        <taxon>Solanum</taxon>
    </lineage>
</organism>
<dbReference type="EMBL" id="GEDG01037958">
    <property type="protein sequence ID" value="JAP07839.1"/>
    <property type="molecule type" value="Transcribed_RNA"/>
</dbReference>
<protein>
    <submittedName>
        <fullName evidence="1">Putative ovule protein</fullName>
    </submittedName>
</protein>
<proteinExistence type="predicted"/>
<evidence type="ECO:0000313" key="1">
    <source>
        <dbReference type="EMBL" id="JAP07839.1"/>
    </source>
</evidence>